<dbReference type="SUPFAM" id="SSF56112">
    <property type="entry name" value="Protein kinase-like (PK-like)"/>
    <property type="match status" value="1"/>
</dbReference>
<dbReference type="OrthoDB" id="544350at2759"/>
<dbReference type="EMBL" id="CAJVPQ010001312">
    <property type="protein sequence ID" value="CAG8545084.1"/>
    <property type="molecule type" value="Genomic_DNA"/>
</dbReference>
<reference evidence="1" key="1">
    <citation type="submission" date="2021-06" db="EMBL/GenBank/DDBJ databases">
        <authorList>
            <person name="Kallberg Y."/>
            <person name="Tangrot J."/>
            <person name="Rosling A."/>
        </authorList>
    </citation>
    <scope>NUCLEOTIDE SEQUENCE</scope>
    <source>
        <strain evidence="1">UK204</strain>
    </source>
</reference>
<keyword evidence="2" id="KW-1185">Reference proteome</keyword>
<accession>A0A9N9FL96</accession>
<evidence type="ECO:0000313" key="1">
    <source>
        <dbReference type="EMBL" id="CAG8545084.1"/>
    </source>
</evidence>
<dbReference type="AlphaFoldDB" id="A0A9N9FL96"/>
<protein>
    <submittedName>
        <fullName evidence="1">2738_t:CDS:1</fullName>
    </submittedName>
</protein>
<gene>
    <name evidence="1" type="ORF">FCALED_LOCUS5834</name>
</gene>
<dbReference type="Proteomes" id="UP000789570">
    <property type="component" value="Unassembled WGS sequence"/>
</dbReference>
<proteinExistence type="predicted"/>
<dbReference type="InterPro" id="IPR011009">
    <property type="entry name" value="Kinase-like_dom_sf"/>
</dbReference>
<organism evidence="1 2">
    <name type="scientific">Funneliformis caledonium</name>
    <dbReference type="NCBI Taxonomy" id="1117310"/>
    <lineage>
        <taxon>Eukaryota</taxon>
        <taxon>Fungi</taxon>
        <taxon>Fungi incertae sedis</taxon>
        <taxon>Mucoromycota</taxon>
        <taxon>Glomeromycotina</taxon>
        <taxon>Glomeromycetes</taxon>
        <taxon>Glomerales</taxon>
        <taxon>Glomeraceae</taxon>
        <taxon>Funneliformis</taxon>
    </lineage>
</organism>
<comment type="caution">
    <text evidence="1">The sequence shown here is derived from an EMBL/GenBank/DDBJ whole genome shotgun (WGS) entry which is preliminary data.</text>
</comment>
<evidence type="ECO:0000313" key="2">
    <source>
        <dbReference type="Proteomes" id="UP000789570"/>
    </source>
</evidence>
<sequence length="247" mass="28685">MVDVIDVINHLNPKRNGVMTVIPNYSWKKVKLSDIRKGWINYQMKKGIDLNMMGYVPIEGKTSGNPKMDQLIYKSQLQTEHYYYNLDWVPYNRFQDIKLIGEGGFSKIYSATWLDGVPKFDRLKRRSEPKVVILKQIKDSNNLTNIFINEIVDEWDALLNSRLHTYKYKSEIGRDFFNADMFHLPESSSNASLHSEAIYTSRQFSFFNLPKPRNSSGVQIEIPEEAYNRLDIVQESSLNLSSEPDTG</sequence>
<name>A0A9N9FL96_9GLOM</name>